<sequence length="504" mass="51849">MAALVLPLIVSPSLLAVPAYAVTCQPGTSTPNDSYPGTVVKADNFESGTLSGYAVQTSGTGTVAVSSAQAHDGACSAYVHATTDTTSLANFSTQLPTGTQEVYADGWFDIAQAGVSGWDVPYFRFFSGSTRFVDVYRYDDNGQLWLRVLAPSGSFTFTRLLSSTIPLNTWHHVVIHVIPNGTATTVQVWFDGASVYSSNQVSTVASSVTSVMNGAEHYQQMEDTYIDDLVVKSVIPAPAPVASFTASPTSGIAPLNVAFTDTSTGSPTSWSWNFGDGGTSTSQNPTHTYASAGTYTATLTATNATGSNSTSSTITVSALQAPVASFKASPTSGAAPLNVAFTDTSTGSPTSWAWDFGDGATSTAQNPSHTYAAPGTYTAKLTATNAAGSNSTSSSIAVGKVQPTASTAQDMIPNDSLTLSGAANPTGTITFNLYSPNDTTCSLTPALTQTVQVTSGNGTYSTTNTTFHATTAGTWRWASSYSGDGNNQALNSACGAEAFTIANG</sequence>
<protein>
    <submittedName>
        <fullName evidence="3">PKD domain-containing protein</fullName>
    </submittedName>
</protein>
<feature type="chain" id="PRO_5046741013" evidence="1">
    <location>
        <begin position="22"/>
        <end position="504"/>
    </location>
</feature>
<dbReference type="Proteomes" id="UP001202922">
    <property type="component" value="Unassembled WGS sequence"/>
</dbReference>
<dbReference type="PANTHER" id="PTHR11532:SF57">
    <property type="entry name" value="CARBOXYPEPTIDASE D, B"/>
    <property type="match status" value="1"/>
</dbReference>
<comment type="caution">
    <text evidence="3">The sequence shown here is derived from an EMBL/GenBank/DDBJ whole genome shotgun (WGS) entry which is preliminary data.</text>
</comment>
<dbReference type="InterPro" id="IPR013783">
    <property type="entry name" value="Ig-like_fold"/>
</dbReference>
<dbReference type="InterPro" id="IPR035986">
    <property type="entry name" value="PKD_dom_sf"/>
</dbReference>
<dbReference type="RefSeq" id="WP_241055110.1">
    <property type="nucleotide sequence ID" value="NZ_JAKZBV010000001.1"/>
</dbReference>
<dbReference type="SUPFAM" id="SSF49899">
    <property type="entry name" value="Concanavalin A-like lectins/glucanases"/>
    <property type="match status" value="1"/>
</dbReference>
<dbReference type="SMART" id="SM00089">
    <property type="entry name" value="PKD"/>
    <property type="match status" value="2"/>
</dbReference>
<evidence type="ECO:0000256" key="1">
    <source>
        <dbReference type="SAM" id="SignalP"/>
    </source>
</evidence>
<feature type="signal peptide" evidence="1">
    <location>
        <begin position="1"/>
        <end position="21"/>
    </location>
</feature>
<reference evidence="3 4" key="1">
    <citation type="submission" date="2022-03" db="EMBL/GenBank/DDBJ databases">
        <title>Sinomonas sp. isolated from a soil.</title>
        <authorList>
            <person name="Han J."/>
            <person name="Kim D.-U."/>
        </authorList>
    </citation>
    <scope>NUCLEOTIDE SEQUENCE [LARGE SCALE GENOMIC DNA]</scope>
    <source>
        <strain evidence="3 4">5-5</strain>
    </source>
</reference>
<evidence type="ECO:0000259" key="2">
    <source>
        <dbReference type="PROSITE" id="PS50093"/>
    </source>
</evidence>
<dbReference type="Gene3D" id="2.60.120.200">
    <property type="match status" value="1"/>
</dbReference>
<evidence type="ECO:0000313" key="3">
    <source>
        <dbReference type="EMBL" id="MCH6471365.1"/>
    </source>
</evidence>
<keyword evidence="4" id="KW-1185">Reference proteome</keyword>
<dbReference type="Pfam" id="PF18911">
    <property type="entry name" value="PKD_4"/>
    <property type="match status" value="2"/>
</dbReference>
<dbReference type="CDD" id="cd00146">
    <property type="entry name" value="PKD"/>
    <property type="match status" value="2"/>
</dbReference>
<dbReference type="InterPro" id="IPR050753">
    <property type="entry name" value="Peptidase_M14_domain"/>
</dbReference>
<dbReference type="InterPro" id="IPR000601">
    <property type="entry name" value="PKD_dom"/>
</dbReference>
<feature type="domain" description="PKD" evidence="2">
    <location>
        <begin position="322"/>
        <end position="398"/>
    </location>
</feature>
<keyword evidence="1" id="KW-0732">Signal</keyword>
<dbReference type="SUPFAM" id="SSF49299">
    <property type="entry name" value="PKD domain"/>
    <property type="match status" value="2"/>
</dbReference>
<proteinExistence type="predicted"/>
<dbReference type="EMBL" id="JAKZBV010000001">
    <property type="protein sequence ID" value="MCH6471365.1"/>
    <property type="molecule type" value="Genomic_DNA"/>
</dbReference>
<organism evidence="3 4">
    <name type="scientific">Sinomonas terrae</name>
    <dbReference type="NCBI Taxonomy" id="2908838"/>
    <lineage>
        <taxon>Bacteria</taxon>
        <taxon>Bacillati</taxon>
        <taxon>Actinomycetota</taxon>
        <taxon>Actinomycetes</taxon>
        <taxon>Micrococcales</taxon>
        <taxon>Micrococcaceae</taxon>
        <taxon>Sinomonas</taxon>
    </lineage>
</organism>
<dbReference type="InterPro" id="IPR013320">
    <property type="entry name" value="ConA-like_dom_sf"/>
</dbReference>
<dbReference type="InterPro" id="IPR022409">
    <property type="entry name" value="PKD/Chitinase_dom"/>
</dbReference>
<gene>
    <name evidence="3" type="ORF">L0M17_15500</name>
</gene>
<evidence type="ECO:0000313" key="4">
    <source>
        <dbReference type="Proteomes" id="UP001202922"/>
    </source>
</evidence>
<dbReference type="Gene3D" id="2.60.40.10">
    <property type="entry name" value="Immunoglobulins"/>
    <property type="match status" value="2"/>
</dbReference>
<dbReference type="PROSITE" id="PS50093">
    <property type="entry name" value="PKD"/>
    <property type="match status" value="2"/>
</dbReference>
<feature type="domain" description="PKD" evidence="2">
    <location>
        <begin position="240"/>
        <end position="323"/>
    </location>
</feature>
<name>A0ABS9U3Y7_9MICC</name>
<dbReference type="PANTHER" id="PTHR11532">
    <property type="entry name" value="PROTEASE M14 CARBOXYPEPTIDASE"/>
    <property type="match status" value="1"/>
</dbReference>
<accession>A0ABS9U3Y7</accession>